<dbReference type="EMBL" id="LILC01000011">
    <property type="protein sequence ID" value="KOO46949.1"/>
    <property type="molecule type" value="Genomic_DNA"/>
</dbReference>
<reference evidence="3" key="1">
    <citation type="submission" date="2015-08" db="EMBL/GenBank/DDBJ databases">
        <title>Fjat-14210 dsm16467.</title>
        <authorList>
            <person name="Liu B."/>
            <person name="Wang J."/>
            <person name="Zhu Y."/>
            <person name="Liu G."/>
            <person name="Chen Q."/>
            <person name="Chen Z."/>
            <person name="Lan J."/>
            <person name="Che J."/>
            <person name="Ge C."/>
            <person name="Shi H."/>
            <person name="Pan Z."/>
            <person name="Liu X."/>
        </authorList>
    </citation>
    <scope>NUCLEOTIDE SEQUENCE [LARGE SCALE GENOMIC DNA]</scope>
    <source>
        <strain evidence="3">DSM 16467</strain>
    </source>
</reference>
<dbReference type="InterPro" id="IPR047175">
    <property type="entry name" value="CotS-like"/>
</dbReference>
<dbReference type="Gene3D" id="3.90.1200.10">
    <property type="match status" value="1"/>
</dbReference>
<dbReference type="Proteomes" id="UP000037558">
    <property type="component" value="Unassembled WGS sequence"/>
</dbReference>
<dbReference type="RefSeq" id="WP_053400960.1">
    <property type="nucleotide sequence ID" value="NZ_JAUKEN010000001.1"/>
</dbReference>
<dbReference type="OrthoDB" id="2379727at2"/>
<dbReference type="GO" id="GO:0042601">
    <property type="term" value="C:endospore-forming forespore"/>
    <property type="evidence" value="ECO:0007669"/>
    <property type="project" value="TreeGrafter"/>
</dbReference>
<sequence length="349" mass="41236">MINQSPPIDYGPLLQAYQLQVNFIEDYGKVKKIYTDRGVYALKELDDPTLRSLSFIQSIQRLYQKGFMQMVPVYRTVDGQYTVQNGSQTFYLMPWLVNDQKEERDIRYHKLFQELANMHALSSHEVKVTEDDIKKHYDQLTTAWDQRKEELENFIGECEKRIYMSPFELSFCTFYQDAVKAIDFGRGKLDDWYEQVKEKEKMRLVTIHGKLSPKHFVYDNNGNGYFINLEKSKAASPIYDLVSFYSRSNRTYPIPSMESYDWFTTYQQHFKLTGDEMLLLHSYLAFPESVYRAISNYNTRRSERDEVGHVRSILYAFWQLKNIEQLNIQIVSAEQQKKLAEEAAAQSQS</sequence>
<dbReference type="Gene3D" id="3.30.200.20">
    <property type="entry name" value="Phosphorylase Kinase, domain 1"/>
    <property type="match status" value="1"/>
</dbReference>
<protein>
    <submittedName>
        <fullName evidence="2">Spore coat protein</fullName>
    </submittedName>
</protein>
<dbReference type="STRING" id="284581.AMD01_08525"/>
<name>A0A0M0L7H5_9BACI</name>
<keyword evidence="3" id="KW-1185">Reference proteome</keyword>
<dbReference type="NCBIfam" id="TIGR02904">
    <property type="entry name" value="spore_ysxE"/>
    <property type="match status" value="1"/>
</dbReference>
<gene>
    <name evidence="2" type="ORF">AMD01_08525</name>
</gene>
<organism evidence="2 3">
    <name type="scientific">Priestia koreensis</name>
    <dbReference type="NCBI Taxonomy" id="284581"/>
    <lineage>
        <taxon>Bacteria</taxon>
        <taxon>Bacillati</taxon>
        <taxon>Bacillota</taxon>
        <taxon>Bacilli</taxon>
        <taxon>Bacillales</taxon>
        <taxon>Bacillaceae</taxon>
        <taxon>Priestia</taxon>
    </lineage>
</organism>
<dbReference type="InterPro" id="IPR002575">
    <property type="entry name" value="Aminoglycoside_PTrfase"/>
</dbReference>
<dbReference type="AlphaFoldDB" id="A0A0M0L7H5"/>
<dbReference type="PATRIC" id="fig|284581.3.peg.3759"/>
<dbReference type="PANTHER" id="PTHR39179:SF3">
    <property type="entry name" value="COTS-RELATED PROTEIN"/>
    <property type="match status" value="1"/>
</dbReference>
<evidence type="ECO:0000259" key="1">
    <source>
        <dbReference type="Pfam" id="PF01636"/>
    </source>
</evidence>
<dbReference type="InterPro" id="IPR011009">
    <property type="entry name" value="Kinase-like_dom_sf"/>
</dbReference>
<dbReference type="SUPFAM" id="SSF56112">
    <property type="entry name" value="Protein kinase-like (PK-like)"/>
    <property type="match status" value="1"/>
</dbReference>
<feature type="domain" description="Aminoglycoside phosphotransferase" evidence="1">
    <location>
        <begin position="49"/>
        <end position="247"/>
    </location>
</feature>
<proteinExistence type="predicted"/>
<dbReference type="Pfam" id="PF01636">
    <property type="entry name" value="APH"/>
    <property type="match status" value="1"/>
</dbReference>
<dbReference type="PANTHER" id="PTHR39179">
    <property type="entry name" value="SPORE COAT PROTEIN I"/>
    <property type="match status" value="1"/>
</dbReference>
<keyword evidence="2" id="KW-0946">Virion</keyword>
<comment type="caution">
    <text evidence="2">The sequence shown here is derived from an EMBL/GenBank/DDBJ whole genome shotgun (WGS) entry which is preliminary data.</text>
</comment>
<keyword evidence="2" id="KW-0167">Capsid protein</keyword>
<evidence type="ECO:0000313" key="2">
    <source>
        <dbReference type="EMBL" id="KOO46949.1"/>
    </source>
</evidence>
<evidence type="ECO:0000313" key="3">
    <source>
        <dbReference type="Proteomes" id="UP000037558"/>
    </source>
</evidence>
<dbReference type="InterPro" id="IPR014253">
    <property type="entry name" value="Spore_coat_YsxE"/>
</dbReference>
<accession>A0A0M0L7H5</accession>